<gene>
    <name evidence="2" type="ORF">CJ030_MR7G010721</name>
</gene>
<dbReference type="EMBL" id="RXIC02000025">
    <property type="protein sequence ID" value="KAB1205338.1"/>
    <property type="molecule type" value="Genomic_DNA"/>
</dbReference>
<comment type="caution">
    <text evidence="2">The sequence shown here is derived from an EMBL/GenBank/DDBJ whole genome shotgun (WGS) entry which is preliminary data.</text>
</comment>
<organism evidence="2 3">
    <name type="scientific">Morella rubra</name>
    <name type="common">Chinese bayberry</name>
    <dbReference type="NCBI Taxonomy" id="262757"/>
    <lineage>
        <taxon>Eukaryota</taxon>
        <taxon>Viridiplantae</taxon>
        <taxon>Streptophyta</taxon>
        <taxon>Embryophyta</taxon>
        <taxon>Tracheophyta</taxon>
        <taxon>Spermatophyta</taxon>
        <taxon>Magnoliopsida</taxon>
        <taxon>eudicotyledons</taxon>
        <taxon>Gunneridae</taxon>
        <taxon>Pentapetalae</taxon>
        <taxon>rosids</taxon>
        <taxon>fabids</taxon>
        <taxon>Fagales</taxon>
        <taxon>Myricaceae</taxon>
        <taxon>Morella</taxon>
    </lineage>
</organism>
<keyword evidence="3" id="KW-1185">Reference proteome</keyword>
<evidence type="ECO:0000256" key="1">
    <source>
        <dbReference type="SAM" id="MobiDB-lite"/>
    </source>
</evidence>
<name>A0A6A1UZX6_9ROSI</name>
<sequence>MSDDSHASETLSLSDSYTTTIEISSSYSSKSPVNSLVHVHHHASTMSPTLGSVSDTQTRKVIVLSNSPSPSSIMTISSGMALVLTPIAKSIKRELVPTCSMGHTPQKRASYAVCQLVLNMFRDGTPADGVSRKRNPSPTPVSGDPEVTSSEVPPDDAKKKGFIHYGTMSMLAGVPTEPSGGHGYGKYGITSSGFILITETDAEL</sequence>
<dbReference type="AlphaFoldDB" id="A0A6A1UZX6"/>
<feature type="region of interest" description="Disordered" evidence="1">
    <location>
        <begin position="125"/>
        <end position="159"/>
    </location>
</feature>
<accession>A0A6A1UZX6</accession>
<protein>
    <submittedName>
        <fullName evidence="2">Uncharacterized protein</fullName>
    </submittedName>
</protein>
<evidence type="ECO:0000313" key="2">
    <source>
        <dbReference type="EMBL" id="KAB1205338.1"/>
    </source>
</evidence>
<dbReference type="Proteomes" id="UP000516437">
    <property type="component" value="Chromosome 7"/>
</dbReference>
<proteinExistence type="predicted"/>
<evidence type="ECO:0000313" key="3">
    <source>
        <dbReference type="Proteomes" id="UP000516437"/>
    </source>
</evidence>
<reference evidence="2 3" key="1">
    <citation type="journal article" date="2019" name="Plant Biotechnol. J.">
        <title>The red bayberry genome and genetic basis of sex determination.</title>
        <authorList>
            <person name="Jia H.M."/>
            <person name="Jia H.J."/>
            <person name="Cai Q.L."/>
            <person name="Wang Y."/>
            <person name="Zhao H.B."/>
            <person name="Yang W.F."/>
            <person name="Wang G.Y."/>
            <person name="Li Y.H."/>
            <person name="Zhan D.L."/>
            <person name="Shen Y.T."/>
            <person name="Niu Q.F."/>
            <person name="Chang L."/>
            <person name="Qiu J."/>
            <person name="Zhao L."/>
            <person name="Xie H.B."/>
            <person name="Fu W.Y."/>
            <person name="Jin J."/>
            <person name="Li X.W."/>
            <person name="Jiao Y."/>
            <person name="Zhou C.C."/>
            <person name="Tu T."/>
            <person name="Chai C.Y."/>
            <person name="Gao J.L."/>
            <person name="Fan L.J."/>
            <person name="van de Weg E."/>
            <person name="Wang J.Y."/>
            <person name="Gao Z.S."/>
        </authorList>
    </citation>
    <scope>NUCLEOTIDE SEQUENCE [LARGE SCALE GENOMIC DNA]</scope>
    <source>
        <tissue evidence="2">Leaves</tissue>
    </source>
</reference>